<dbReference type="InterPro" id="IPR000743">
    <property type="entry name" value="Glyco_hydro_28"/>
</dbReference>
<proteinExistence type="inferred from homology"/>
<dbReference type="InterPro" id="IPR050434">
    <property type="entry name" value="Glycosyl_hydrlase_28"/>
</dbReference>
<keyword evidence="9" id="KW-1015">Disulfide bond</keyword>
<evidence type="ECO:0000256" key="5">
    <source>
        <dbReference type="ARBA" id="ARBA00022729"/>
    </source>
</evidence>
<feature type="signal peptide" evidence="16">
    <location>
        <begin position="1"/>
        <end position="18"/>
    </location>
</feature>
<name>A0A9W6ENN8_ASPTU</name>
<evidence type="ECO:0000313" key="17">
    <source>
        <dbReference type="EMBL" id="GLA85710.1"/>
    </source>
</evidence>
<dbReference type="PANTHER" id="PTHR31884:SF13">
    <property type="entry name" value="ENDOPOLYGALACTURONASE B"/>
    <property type="match status" value="1"/>
</dbReference>
<feature type="active site" evidence="14">
    <location>
        <position position="271"/>
    </location>
</feature>
<evidence type="ECO:0000256" key="15">
    <source>
        <dbReference type="RuleBase" id="RU361169"/>
    </source>
</evidence>
<dbReference type="InterPro" id="IPR012334">
    <property type="entry name" value="Pectin_lyas_fold"/>
</dbReference>
<comment type="similarity">
    <text evidence="2 15">Belongs to the glycosyl hydrolase 28 family.</text>
</comment>
<dbReference type="FunFam" id="2.160.20.10:FF:000002">
    <property type="entry name" value="Endopolygalacturonase D"/>
    <property type="match status" value="1"/>
</dbReference>
<evidence type="ECO:0000313" key="18">
    <source>
        <dbReference type="Proteomes" id="UP001144157"/>
    </source>
</evidence>
<evidence type="ECO:0000256" key="14">
    <source>
        <dbReference type="PROSITE-ProRule" id="PRU10052"/>
    </source>
</evidence>
<keyword evidence="10 15" id="KW-0326">Glycosidase</keyword>
<dbReference type="EC" id="3.2.1.15" evidence="3"/>
<comment type="caution">
    <text evidence="17">The sequence shown here is derived from an EMBL/GenBank/DDBJ whole genome shotgun (WGS) entry which is preliminary data.</text>
</comment>
<keyword evidence="7 15" id="KW-0378">Hydrolase</keyword>
<dbReference type="SUPFAM" id="SSF51126">
    <property type="entry name" value="Pectin lyase-like"/>
    <property type="match status" value="1"/>
</dbReference>
<dbReference type="SMART" id="SM00710">
    <property type="entry name" value="PbH1"/>
    <property type="match status" value="6"/>
</dbReference>
<keyword evidence="11" id="KW-0961">Cell wall biogenesis/degradation</keyword>
<evidence type="ECO:0000256" key="13">
    <source>
        <dbReference type="ARBA" id="ARBA00037707"/>
    </source>
</evidence>
<dbReference type="InterPro" id="IPR006626">
    <property type="entry name" value="PbH1"/>
</dbReference>
<evidence type="ECO:0000256" key="6">
    <source>
        <dbReference type="ARBA" id="ARBA00022737"/>
    </source>
</evidence>
<keyword evidence="8" id="KW-0865">Zymogen</keyword>
<accession>A0A9W6ENN8</accession>
<comment type="catalytic activity">
    <reaction evidence="12">
        <text>(1,4-alpha-D-galacturonosyl)n+m + H2O = (1,4-alpha-D-galacturonosyl)n + (1,4-alpha-D-galacturonosyl)m.</text>
        <dbReference type="EC" id="3.2.1.15"/>
    </reaction>
</comment>
<dbReference type="GO" id="GO:0047911">
    <property type="term" value="F:galacturan 1,4-alpha-galacturonidase activity"/>
    <property type="evidence" value="ECO:0007669"/>
    <property type="project" value="UniProtKB-ARBA"/>
</dbReference>
<dbReference type="GO" id="GO:0004650">
    <property type="term" value="F:polygalacturonase activity"/>
    <property type="evidence" value="ECO:0007669"/>
    <property type="project" value="UniProtKB-EC"/>
</dbReference>
<dbReference type="Pfam" id="PF00295">
    <property type="entry name" value="Glyco_hydro_28"/>
    <property type="match status" value="1"/>
</dbReference>
<evidence type="ECO:0000256" key="4">
    <source>
        <dbReference type="ARBA" id="ARBA00022525"/>
    </source>
</evidence>
<evidence type="ECO:0000256" key="2">
    <source>
        <dbReference type="ARBA" id="ARBA00008834"/>
    </source>
</evidence>
<evidence type="ECO:0000256" key="1">
    <source>
        <dbReference type="ARBA" id="ARBA00004613"/>
    </source>
</evidence>
<organism evidence="17 18">
    <name type="scientific">Aspergillus tubingensis</name>
    <dbReference type="NCBI Taxonomy" id="5068"/>
    <lineage>
        <taxon>Eukaryota</taxon>
        <taxon>Fungi</taxon>
        <taxon>Dikarya</taxon>
        <taxon>Ascomycota</taxon>
        <taxon>Pezizomycotina</taxon>
        <taxon>Eurotiomycetes</taxon>
        <taxon>Eurotiomycetidae</taxon>
        <taxon>Eurotiales</taxon>
        <taxon>Aspergillaceae</taxon>
        <taxon>Aspergillus</taxon>
        <taxon>Aspergillus subgen. Circumdati</taxon>
    </lineage>
</organism>
<evidence type="ECO:0000256" key="7">
    <source>
        <dbReference type="ARBA" id="ARBA00022801"/>
    </source>
</evidence>
<evidence type="ECO:0000256" key="16">
    <source>
        <dbReference type="SAM" id="SignalP"/>
    </source>
</evidence>
<reference evidence="17" key="1">
    <citation type="submission" date="2022-07" db="EMBL/GenBank/DDBJ databases">
        <title>Taxonomy of Aspergillus series Nigri: significant species reduction supported by multi-species coalescent approaches.</title>
        <authorList>
            <person name="Bian C."/>
            <person name="Kusuya Y."/>
            <person name="Sklenar F."/>
            <person name="D'hooge E."/>
            <person name="Yaguchi T."/>
            <person name="Takahashi H."/>
            <person name="Hubka V."/>
        </authorList>
    </citation>
    <scope>NUCLEOTIDE SEQUENCE</scope>
    <source>
        <strain evidence="17">IFM 56815</strain>
    </source>
</reference>
<dbReference type="EMBL" id="BRPE01000007">
    <property type="protein sequence ID" value="GLA85710.1"/>
    <property type="molecule type" value="Genomic_DNA"/>
</dbReference>
<dbReference type="GO" id="GO:0005576">
    <property type="term" value="C:extracellular region"/>
    <property type="evidence" value="ECO:0007669"/>
    <property type="project" value="UniProtKB-SubCell"/>
</dbReference>
<dbReference type="Proteomes" id="UP001144157">
    <property type="component" value="Unassembled WGS sequence"/>
</dbReference>
<keyword evidence="5 16" id="KW-0732">Signal</keyword>
<dbReference type="Gene3D" id="2.160.20.10">
    <property type="entry name" value="Single-stranded right-handed beta-helix, Pectin lyase-like"/>
    <property type="match status" value="1"/>
</dbReference>
<evidence type="ECO:0000256" key="3">
    <source>
        <dbReference type="ARBA" id="ARBA00012736"/>
    </source>
</evidence>
<evidence type="ECO:0000256" key="9">
    <source>
        <dbReference type="ARBA" id="ARBA00023157"/>
    </source>
</evidence>
<protein>
    <recommendedName>
        <fullName evidence="3">endo-polygalacturonase</fullName>
        <ecNumber evidence="3">3.2.1.15</ecNumber>
    </recommendedName>
</protein>
<dbReference type="PANTHER" id="PTHR31884">
    <property type="entry name" value="POLYGALACTURONASE"/>
    <property type="match status" value="1"/>
</dbReference>
<keyword evidence="6" id="KW-0677">Repeat</keyword>
<sequence>MHFLQNAFVAATMGAALAAAAPLEKRSCTFTSASAAKSGKSSCTTITLDVVEGETTFGYKEWKGPLISMSGTDITRSCTFTSASAAKSGKSSCTTITLDNIEVPAGETLDLTGLKKGTTVIFEGETTFGYKEWKGPLISMSGTDITVKQASGAKINCDGARWWDGKGSNGGKTKPKFFQAHKLDESSITGLKIYNTPVQGFSILADHLTITDVTIDNSAGTSKGHNTDAFDIGQSTYITIDGATVYNQDDCLAINSGEHITFTNGYCDGGHGLSIGSIGGRSDNTVNDVTISNSKVLNSQNGVRIKTIYGKTGTVENVKFEDITLSDISKYGIVVEQDYENGSPTGTPTNGVKVEDITFKKVTGSVKSSGTDIYILCGSGSCSNWTWSGVDVTGGKKSSKCKNVPSGASCSD</sequence>
<dbReference type="GO" id="GO:0045490">
    <property type="term" value="P:pectin catabolic process"/>
    <property type="evidence" value="ECO:0007669"/>
    <property type="project" value="TreeGrafter"/>
</dbReference>
<keyword evidence="4" id="KW-0964">Secreted</keyword>
<comment type="subcellular location">
    <subcellularLocation>
        <location evidence="1">Secreted</location>
    </subcellularLocation>
</comment>
<dbReference type="InterPro" id="IPR011050">
    <property type="entry name" value="Pectin_lyase_fold/virulence"/>
</dbReference>
<gene>
    <name evidence="17" type="ORF">AtubIFM56815_009952</name>
</gene>
<dbReference type="AlphaFoldDB" id="A0A9W6ENN8"/>
<dbReference type="PROSITE" id="PS00502">
    <property type="entry name" value="POLYGALACTURONASE"/>
    <property type="match status" value="1"/>
</dbReference>
<evidence type="ECO:0000256" key="8">
    <source>
        <dbReference type="ARBA" id="ARBA00023145"/>
    </source>
</evidence>
<dbReference type="GO" id="GO:0071555">
    <property type="term" value="P:cell wall organization"/>
    <property type="evidence" value="ECO:0007669"/>
    <property type="project" value="UniProtKB-KW"/>
</dbReference>
<comment type="function">
    <text evidence="13">Involved in maceration and soft-rotting of plant tissue. Hydrolyzes the 1,4-alpha glycosidic bonds of de-esterified pectate in the smooth region of the plant cell wall.</text>
</comment>
<feature type="chain" id="PRO_5040729754" description="endo-polygalacturonase" evidence="16">
    <location>
        <begin position="19"/>
        <end position="412"/>
    </location>
</feature>
<evidence type="ECO:0000256" key="12">
    <source>
        <dbReference type="ARBA" id="ARBA00034074"/>
    </source>
</evidence>
<evidence type="ECO:0000256" key="10">
    <source>
        <dbReference type="ARBA" id="ARBA00023295"/>
    </source>
</evidence>
<evidence type="ECO:0000256" key="11">
    <source>
        <dbReference type="ARBA" id="ARBA00023316"/>
    </source>
</evidence>